<organism evidence="2">
    <name type="scientific">Haptolina brevifila</name>
    <dbReference type="NCBI Taxonomy" id="156173"/>
    <lineage>
        <taxon>Eukaryota</taxon>
        <taxon>Haptista</taxon>
        <taxon>Haptophyta</taxon>
        <taxon>Prymnesiophyceae</taxon>
        <taxon>Prymnesiales</taxon>
        <taxon>Prymnesiaceae</taxon>
        <taxon>Haptolina</taxon>
    </lineage>
</organism>
<evidence type="ECO:0000256" key="1">
    <source>
        <dbReference type="SAM" id="MobiDB-lite"/>
    </source>
</evidence>
<feature type="region of interest" description="Disordered" evidence="1">
    <location>
        <begin position="118"/>
        <end position="151"/>
    </location>
</feature>
<proteinExistence type="predicted"/>
<evidence type="ECO:0000313" key="2">
    <source>
        <dbReference type="EMBL" id="CAD9524423.1"/>
    </source>
</evidence>
<sequence>MARFTSARTRARGRPAHAAARPAHLTFQLSSLRTCGMRVDAACLLSLLLLLIQSAALHLTGDKMSASTSCSRADVDATQLKGSCTDVEASVERPPSFFGVKLVPSLTACDVCLNTDSDDETEDTTDGDSGPKMTGKKRASSSASGYKEARERPAFALKERVDTHTDVLCCTVRL</sequence>
<reference evidence="2" key="1">
    <citation type="submission" date="2021-01" db="EMBL/GenBank/DDBJ databases">
        <authorList>
            <person name="Corre E."/>
            <person name="Pelletier E."/>
            <person name="Niang G."/>
            <person name="Scheremetjew M."/>
            <person name="Finn R."/>
            <person name="Kale V."/>
            <person name="Holt S."/>
            <person name="Cochrane G."/>
            <person name="Meng A."/>
            <person name="Brown T."/>
            <person name="Cohen L."/>
        </authorList>
    </citation>
    <scope>NUCLEOTIDE SEQUENCE</scope>
    <source>
        <strain evidence="2">UTEX LB 985</strain>
    </source>
</reference>
<gene>
    <name evidence="2" type="ORF">CBRE1094_LOCUS35632</name>
</gene>
<dbReference type="AlphaFoldDB" id="A0A7S2INB4"/>
<protein>
    <submittedName>
        <fullName evidence="2">Uncharacterized protein</fullName>
    </submittedName>
</protein>
<name>A0A7S2INB4_9EUKA</name>
<dbReference type="EMBL" id="HBGU01065374">
    <property type="protein sequence ID" value="CAD9524423.1"/>
    <property type="molecule type" value="Transcribed_RNA"/>
</dbReference>
<accession>A0A7S2INB4</accession>